<accession>A0AB33SY50</accession>
<proteinExistence type="predicted"/>
<evidence type="ECO:0000313" key="2">
    <source>
        <dbReference type="EMBL" id="CPS98025.1"/>
    </source>
</evidence>
<organism evidence="2 3">
    <name type="scientific">Mycobacteroides abscessus</name>
    <dbReference type="NCBI Taxonomy" id="36809"/>
    <lineage>
        <taxon>Bacteria</taxon>
        <taxon>Bacillati</taxon>
        <taxon>Actinomycetota</taxon>
        <taxon>Actinomycetes</taxon>
        <taxon>Mycobacteriales</taxon>
        <taxon>Mycobacteriaceae</taxon>
        <taxon>Mycobacteroides</taxon>
    </lineage>
</organism>
<evidence type="ECO:0000313" key="3">
    <source>
        <dbReference type="Proteomes" id="UP000038487"/>
    </source>
</evidence>
<evidence type="ECO:0000256" key="1">
    <source>
        <dbReference type="SAM" id="MobiDB-lite"/>
    </source>
</evidence>
<feature type="region of interest" description="Disordered" evidence="1">
    <location>
        <begin position="1"/>
        <end position="51"/>
    </location>
</feature>
<dbReference type="EMBL" id="CSUW01000001">
    <property type="protein sequence ID" value="CPS98025.1"/>
    <property type="molecule type" value="Genomic_DNA"/>
</dbReference>
<dbReference type="Proteomes" id="UP000038487">
    <property type="component" value="Unassembled WGS sequence"/>
</dbReference>
<gene>
    <name evidence="2" type="ORF">ERS075527_00137</name>
</gene>
<reference evidence="2 3" key="1">
    <citation type="submission" date="2015-03" db="EMBL/GenBank/DDBJ databases">
        <authorList>
            <consortium name="Pathogen Informatics"/>
            <person name="Murphy D."/>
        </authorList>
    </citation>
    <scope>NUCLEOTIDE SEQUENCE [LARGE SCALE GENOMIC DNA]</scope>
    <source>
        <strain evidence="2 3">PAP036</strain>
    </source>
</reference>
<sequence length="51" mass="5400">MLAVLRTGNEDATRGSLSGPAACNLQRRKDMNTSSGAWFSSEPDEPSNVSS</sequence>
<name>A0AB33SY50_9MYCO</name>
<dbReference type="AlphaFoldDB" id="A0AB33SY50"/>
<comment type="caution">
    <text evidence="2">The sequence shown here is derived from an EMBL/GenBank/DDBJ whole genome shotgun (WGS) entry which is preliminary data.</text>
</comment>
<protein>
    <submittedName>
        <fullName evidence="2">Uncharacterized protein</fullName>
    </submittedName>
</protein>